<organism evidence="14 15">
    <name type="scientific">Peptococcus simiae</name>
    <dbReference type="NCBI Taxonomy" id="1643805"/>
    <lineage>
        <taxon>Bacteria</taxon>
        <taxon>Bacillati</taxon>
        <taxon>Bacillota</taxon>
        <taxon>Clostridia</taxon>
        <taxon>Eubacteriales</taxon>
        <taxon>Peptococcaceae</taxon>
        <taxon>Peptococcus</taxon>
    </lineage>
</organism>
<keyword evidence="9 11" id="KW-0057">Aromatic amino acid biosynthesis</keyword>
<dbReference type="PIRSF" id="PIRSF001456">
    <property type="entry name" value="Chorismate_synth"/>
    <property type="match status" value="1"/>
</dbReference>
<evidence type="ECO:0000256" key="10">
    <source>
        <dbReference type="ARBA" id="ARBA00023239"/>
    </source>
</evidence>
<feature type="region of interest" description="Disordered" evidence="13">
    <location>
        <begin position="45"/>
        <end position="64"/>
    </location>
</feature>
<evidence type="ECO:0000256" key="3">
    <source>
        <dbReference type="ARBA" id="ARBA00013036"/>
    </source>
</evidence>
<keyword evidence="4 11" id="KW-0028">Amino-acid biosynthesis</keyword>
<dbReference type="SUPFAM" id="SSF103263">
    <property type="entry name" value="Chorismate synthase, AroC"/>
    <property type="match status" value="1"/>
</dbReference>
<dbReference type="EMBL" id="JBJUVG010000005">
    <property type="protein sequence ID" value="MFM9413670.1"/>
    <property type="molecule type" value="Genomic_DNA"/>
</dbReference>
<comment type="cofactor">
    <cofactor evidence="11 12">
        <name>FMNH2</name>
        <dbReference type="ChEBI" id="CHEBI:57618"/>
    </cofactor>
    <text evidence="11 12">Reduced FMN (FMNH(2)).</text>
</comment>
<gene>
    <name evidence="11 14" type="primary">aroC</name>
    <name evidence="14" type="ORF">ACKQTC_04740</name>
</gene>
<name>A0ABW9GZ36_9FIRM</name>
<evidence type="ECO:0000256" key="5">
    <source>
        <dbReference type="ARBA" id="ARBA00022630"/>
    </source>
</evidence>
<evidence type="ECO:0000256" key="1">
    <source>
        <dbReference type="ARBA" id="ARBA00005044"/>
    </source>
</evidence>
<dbReference type="PANTHER" id="PTHR21085:SF0">
    <property type="entry name" value="CHORISMATE SYNTHASE"/>
    <property type="match status" value="1"/>
</dbReference>
<evidence type="ECO:0000313" key="15">
    <source>
        <dbReference type="Proteomes" id="UP001631949"/>
    </source>
</evidence>
<comment type="function">
    <text evidence="11">Catalyzes the anti-1,4-elimination of the C-3 phosphate and the C-6 proR hydrogen from 5-enolpyruvylshikimate-3-phosphate (EPSP) to yield chorismate, which is the branch point compound that serves as the starting substrate for the three terminal pathways of aromatic amino acid biosynthesis. This reaction introduces a second double bond into the aromatic ring system.</text>
</comment>
<feature type="binding site" evidence="11">
    <location>
        <position position="331"/>
    </location>
    <ligand>
        <name>FMN</name>
        <dbReference type="ChEBI" id="CHEBI:58210"/>
    </ligand>
</feature>
<dbReference type="Proteomes" id="UP001631949">
    <property type="component" value="Unassembled WGS sequence"/>
</dbReference>
<dbReference type="PROSITE" id="PS00789">
    <property type="entry name" value="CHORISMATE_SYNTHASE_3"/>
    <property type="match status" value="1"/>
</dbReference>
<comment type="pathway">
    <text evidence="1 11 12">Metabolic intermediate biosynthesis; chorismate biosynthesis; chorismate from D-erythrose 4-phosphate and phosphoenolpyruvate: step 7/7.</text>
</comment>
<dbReference type="HAMAP" id="MF_00300">
    <property type="entry name" value="Chorismate_synth"/>
    <property type="match status" value="1"/>
</dbReference>
<keyword evidence="5 11" id="KW-0285">Flavoprotein</keyword>
<keyword evidence="6 11" id="KW-0288">FMN</keyword>
<dbReference type="PROSITE" id="PS00788">
    <property type="entry name" value="CHORISMATE_SYNTHASE_2"/>
    <property type="match status" value="1"/>
</dbReference>
<dbReference type="InterPro" id="IPR035904">
    <property type="entry name" value="Chorismate_synth_AroC_sf"/>
</dbReference>
<keyword evidence="8 11" id="KW-0521">NADP</keyword>
<sequence length="366" mass="38199">MSSRIGHNIQVQVFGESHGPAIGLVIDGLPAGIPLDHEAIGRQMARRAPGSGRHVTQRREPDQPQYLSGVYRDRTTGSPLCAIIPNTDTRSKDYATLADLPRPSHADYNAQVKYGGHADMRGGGHFSGRLTAPLVLAGAICAGALKDYGIEVGAHLIQVGDVKAPPVDARSVTARDLESLRTAPMGIADEAARQAAEDLLAQVRADGDSVGGLVECAAVGLPQGLGNPMADGLENRLAGAIFAIPGVRGIAFGAGFDACAMRGSVHNDPYDLEDGQIRPRTNRAGGVLGGISTGLPIISQVAFKPTPSIARAQDSVRLSTGQPEKLTIAGRHDPCIAIRAIPVVEAVTAIVLLDLLYDKGACHVPR</sequence>
<dbReference type="InterPro" id="IPR020541">
    <property type="entry name" value="Chorismate_synthase_CS"/>
</dbReference>
<dbReference type="CDD" id="cd07304">
    <property type="entry name" value="Chorismate_synthase"/>
    <property type="match status" value="1"/>
</dbReference>
<dbReference type="NCBIfam" id="TIGR00033">
    <property type="entry name" value="aroC"/>
    <property type="match status" value="1"/>
</dbReference>
<feature type="binding site" evidence="11">
    <location>
        <begin position="304"/>
        <end position="308"/>
    </location>
    <ligand>
        <name>FMN</name>
        <dbReference type="ChEBI" id="CHEBI:58210"/>
    </ligand>
</feature>
<dbReference type="GO" id="GO:0004107">
    <property type="term" value="F:chorismate synthase activity"/>
    <property type="evidence" value="ECO:0007669"/>
    <property type="project" value="UniProtKB-EC"/>
</dbReference>
<feature type="binding site" evidence="11">
    <location>
        <begin position="125"/>
        <end position="127"/>
    </location>
    <ligand>
        <name>FMN</name>
        <dbReference type="ChEBI" id="CHEBI:58210"/>
    </ligand>
</feature>
<comment type="similarity">
    <text evidence="2 11 12">Belongs to the chorismate synthase family.</text>
</comment>
<dbReference type="Pfam" id="PF01264">
    <property type="entry name" value="Chorismate_synt"/>
    <property type="match status" value="1"/>
</dbReference>
<evidence type="ECO:0000256" key="11">
    <source>
        <dbReference type="HAMAP-Rule" id="MF_00300"/>
    </source>
</evidence>
<evidence type="ECO:0000256" key="7">
    <source>
        <dbReference type="ARBA" id="ARBA00022827"/>
    </source>
</evidence>
<feature type="binding site" evidence="11">
    <location>
        <position position="47"/>
    </location>
    <ligand>
        <name>NADP(+)</name>
        <dbReference type="ChEBI" id="CHEBI:58349"/>
    </ligand>
</feature>
<comment type="caution">
    <text evidence="14">The sequence shown here is derived from an EMBL/GenBank/DDBJ whole genome shotgun (WGS) entry which is preliminary data.</text>
</comment>
<evidence type="ECO:0000256" key="8">
    <source>
        <dbReference type="ARBA" id="ARBA00022857"/>
    </source>
</evidence>
<comment type="caution">
    <text evidence="11">Lacks conserved residue(s) required for the propagation of feature annotation.</text>
</comment>
<comment type="catalytic activity">
    <reaction evidence="11 12">
        <text>5-O-(1-carboxyvinyl)-3-phosphoshikimate = chorismate + phosphate</text>
        <dbReference type="Rhea" id="RHEA:21020"/>
        <dbReference type="ChEBI" id="CHEBI:29748"/>
        <dbReference type="ChEBI" id="CHEBI:43474"/>
        <dbReference type="ChEBI" id="CHEBI:57701"/>
        <dbReference type="EC" id="4.2.3.5"/>
    </reaction>
</comment>
<evidence type="ECO:0000256" key="2">
    <source>
        <dbReference type="ARBA" id="ARBA00008014"/>
    </source>
</evidence>
<dbReference type="Gene3D" id="3.60.150.10">
    <property type="entry name" value="Chorismate synthase AroC"/>
    <property type="match status" value="1"/>
</dbReference>
<keyword evidence="10 11" id="KW-0456">Lyase</keyword>
<feature type="binding site" evidence="11">
    <location>
        <position position="53"/>
    </location>
    <ligand>
        <name>NADP(+)</name>
        <dbReference type="ChEBI" id="CHEBI:58349"/>
    </ligand>
</feature>
<dbReference type="PANTHER" id="PTHR21085">
    <property type="entry name" value="CHORISMATE SYNTHASE"/>
    <property type="match status" value="1"/>
</dbReference>
<evidence type="ECO:0000313" key="14">
    <source>
        <dbReference type="EMBL" id="MFM9413670.1"/>
    </source>
</evidence>
<protein>
    <recommendedName>
        <fullName evidence="3 11">Chorismate synthase</fullName>
        <shortName evidence="11">CS</shortName>
        <ecNumber evidence="3 11">4.2.3.5</ecNumber>
    </recommendedName>
    <alternativeName>
        <fullName evidence="11">5-enolpyruvylshikimate-3-phosphate phospholyase</fullName>
    </alternativeName>
</protein>
<keyword evidence="7 11" id="KW-0274">FAD</keyword>
<feature type="binding site" evidence="11">
    <location>
        <position position="289"/>
    </location>
    <ligand>
        <name>FMN</name>
        <dbReference type="ChEBI" id="CHEBI:58210"/>
    </ligand>
</feature>
<accession>A0ABW9GZ36</accession>
<dbReference type="PROSITE" id="PS00787">
    <property type="entry name" value="CHORISMATE_SYNTHASE_1"/>
    <property type="match status" value="1"/>
</dbReference>
<reference evidence="14 15" key="1">
    <citation type="journal article" date="2016" name="Int. J. Syst. Evol. Microbiol.">
        <title>Peptococcus simiae sp. nov., isolated from rhesus macaque faeces and emended description of the genus Peptococcus.</title>
        <authorList>
            <person name="Shkoporov A.N."/>
            <person name="Efimov B.A."/>
            <person name="Kondova I."/>
            <person name="Ouwerling B."/>
            <person name="Chaplin A.V."/>
            <person name="Shcherbakova V.A."/>
            <person name="Langermans J.A.M."/>
        </authorList>
    </citation>
    <scope>NUCLEOTIDE SEQUENCE [LARGE SCALE GENOMIC DNA]</scope>
    <source>
        <strain evidence="14 15">M108</strain>
    </source>
</reference>
<dbReference type="InterPro" id="IPR000453">
    <property type="entry name" value="Chorismate_synth"/>
</dbReference>
<keyword evidence="15" id="KW-1185">Reference proteome</keyword>
<dbReference type="NCBIfam" id="NF003793">
    <property type="entry name" value="PRK05382.1"/>
    <property type="match status" value="1"/>
</dbReference>
<evidence type="ECO:0000256" key="6">
    <source>
        <dbReference type="ARBA" id="ARBA00022643"/>
    </source>
</evidence>
<evidence type="ECO:0000256" key="13">
    <source>
        <dbReference type="SAM" id="MobiDB-lite"/>
    </source>
</evidence>
<proteinExistence type="inferred from homology"/>
<comment type="subunit">
    <text evidence="11">Homotetramer.</text>
</comment>
<evidence type="ECO:0000256" key="12">
    <source>
        <dbReference type="RuleBase" id="RU000605"/>
    </source>
</evidence>
<dbReference type="EC" id="4.2.3.5" evidence="3 11"/>
<dbReference type="RefSeq" id="WP_408977287.1">
    <property type="nucleotide sequence ID" value="NZ_JBJUVG010000005.1"/>
</dbReference>
<evidence type="ECO:0000256" key="9">
    <source>
        <dbReference type="ARBA" id="ARBA00023141"/>
    </source>
</evidence>
<evidence type="ECO:0000256" key="4">
    <source>
        <dbReference type="ARBA" id="ARBA00022605"/>
    </source>
</evidence>